<dbReference type="Proteomes" id="UP000636453">
    <property type="component" value="Unassembled WGS sequence"/>
</dbReference>
<keyword evidence="1" id="KW-0812">Transmembrane</keyword>
<gene>
    <name evidence="3" type="ORF">GCM10007167_22260</name>
</gene>
<evidence type="ECO:0000256" key="1">
    <source>
        <dbReference type="SAM" id="Phobius"/>
    </source>
</evidence>
<protein>
    <recommendedName>
        <fullName evidence="2">YdbS-like PH domain-containing protein</fullName>
    </recommendedName>
</protein>
<evidence type="ECO:0000313" key="4">
    <source>
        <dbReference type="Proteomes" id="UP000636453"/>
    </source>
</evidence>
<dbReference type="PANTHER" id="PTHR34473">
    <property type="entry name" value="UPF0699 TRANSMEMBRANE PROTEIN YDBS"/>
    <property type="match status" value="1"/>
</dbReference>
<reference evidence="3" key="2">
    <citation type="submission" date="2020-09" db="EMBL/GenBank/DDBJ databases">
        <authorList>
            <person name="Sun Q."/>
            <person name="Kim S."/>
        </authorList>
    </citation>
    <scope>NUCLEOTIDE SEQUENCE</scope>
    <source>
        <strain evidence="3">KCTC 32020</strain>
    </source>
</reference>
<accession>A0A919DG77</accession>
<dbReference type="Pfam" id="PF03703">
    <property type="entry name" value="bPH_2"/>
    <property type="match status" value="1"/>
</dbReference>
<dbReference type="EMBL" id="BNCF01000013">
    <property type="protein sequence ID" value="GHE39766.1"/>
    <property type="molecule type" value="Genomic_DNA"/>
</dbReference>
<evidence type="ECO:0000259" key="2">
    <source>
        <dbReference type="Pfam" id="PF03703"/>
    </source>
</evidence>
<evidence type="ECO:0000313" key="3">
    <source>
        <dbReference type="EMBL" id="GHE39766.1"/>
    </source>
</evidence>
<proteinExistence type="predicted"/>
<organism evidence="3 4">
    <name type="scientific">Vulcaniibacterium thermophilum</name>
    <dbReference type="NCBI Taxonomy" id="1169913"/>
    <lineage>
        <taxon>Bacteria</taxon>
        <taxon>Pseudomonadati</taxon>
        <taxon>Pseudomonadota</taxon>
        <taxon>Gammaproteobacteria</taxon>
        <taxon>Lysobacterales</taxon>
        <taxon>Lysobacteraceae</taxon>
        <taxon>Vulcaniibacterium</taxon>
    </lineage>
</organism>
<feature type="domain" description="YdbS-like PH" evidence="2">
    <location>
        <begin position="82"/>
        <end position="158"/>
    </location>
</feature>
<dbReference type="AlphaFoldDB" id="A0A919DG77"/>
<keyword evidence="1" id="KW-1133">Transmembrane helix</keyword>
<keyword evidence="1" id="KW-0472">Membrane</keyword>
<feature type="transmembrane region" description="Helical" evidence="1">
    <location>
        <begin position="31"/>
        <end position="53"/>
    </location>
</feature>
<name>A0A919DG77_9GAMM</name>
<dbReference type="InterPro" id="IPR005182">
    <property type="entry name" value="YdbS-like_PH"/>
</dbReference>
<keyword evidence="4" id="KW-1185">Reference proteome</keyword>
<feature type="transmembrane region" description="Helical" evidence="1">
    <location>
        <begin position="59"/>
        <end position="78"/>
    </location>
</feature>
<sequence length="170" mass="18442">MSLPSDAIDAAAPLAPADGGWQMLPARARPLFVLGALPLALAVAAPAFALSALFDLPRLLLVGLALLAGLAFAVGFGLRSHRYARWRLDAQGLAIRRGRSWLRETRVPLNRVQHLDLKQGPLQRARDLATLVVYTAGTRHSAVHLPNLDAEDARRLRDVLGEQIDHDDDA</sequence>
<reference evidence="3" key="1">
    <citation type="journal article" date="2014" name="Int. J. Syst. Evol. Microbiol.">
        <title>Complete genome sequence of Corynebacterium casei LMG S-19264T (=DSM 44701T), isolated from a smear-ripened cheese.</title>
        <authorList>
            <consortium name="US DOE Joint Genome Institute (JGI-PGF)"/>
            <person name="Walter F."/>
            <person name="Albersmeier A."/>
            <person name="Kalinowski J."/>
            <person name="Ruckert C."/>
        </authorList>
    </citation>
    <scope>NUCLEOTIDE SEQUENCE</scope>
    <source>
        <strain evidence="3">KCTC 32020</strain>
    </source>
</reference>
<dbReference type="PANTHER" id="PTHR34473:SF3">
    <property type="entry name" value="TRANSMEMBRANE PROTEIN-RELATED"/>
    <property type="match status" value="1"/>
</dbReference>
<comment type="caution">
    <text evidence="3">The sequence shown here is derived from an EMBL/GenBank/DDBJ whole genome shotgun (WGS) entry which is preliminary data.</text>
</comment>
<dbReference type="RefSeq" id="WP_229814945.1">
    <property type="nucleotide sequence ID" value="NZ_BNCF01000013.1"/>
</dbReference>